<dbReference type="HOGENOM" id="CLU_021900_0_0_6"/>
<dbReference type="SMART" id="SM00388">
    <property type="entry name" value="HisKA"/>
    <property type="match status" value="1"/>
</dbReference>
<dbReference type="PRINTS" id="PR00344">
    <property type="entry name" value="BCTRLSENSOR"/>
</dbReference>
<accession>D8MX26</accession>
<keyword evidence="8" id="KW-0902">Two-component regulatory system</keyword>
<dbReference type="Pfam" id="PF00512">
    <property type="entry name" value="HisKA"/>
    <property type="match status" value="1"/>
</dbReference>
<evidence type="ECO:0000313" key="12">
    <source>
        <dbReference type="Proteomes" id="UP000008793"/>
    </source>
</evidence>
<dbReference type="InterPro" id="IPR036890">
    <property type="entry name" value="HATPase_C_sf"/>
</dbReference>
<evidence type="ECO:0000256" key="3">
    <source>
        <dbReference type="ARBA" id="ARBA00022553"/>
    </source>
</evidence>
<dbReference type="PANTHER" id="PTHR43065:SF10">
    <property type="entry name" value="PEROXIDE STRESS-ACTIVATED HISTIDINE KINASE MAK3"/>
    <property type="match status" value="1"/>
</dbReference>
<dbReference type="CDD" id="cd00082">
    <property type="entry name" value="HisKA"/>
    <property type="match status" value="1"/>
</dbReference>
<dbReference type="Gene3D" id="3.30.565.10">
    <property type="entry name" value="Histidine kinase-like ATPase, C-terminal domain"/>
    <property type="match status" value="1"/>
</dbReference>
<dbReference type="KEGG" id="ebi:EbC_38520"/>
<evidence type="ECO:0000313" key="11">
    <source>
        <dbReference type="EMBL" id="CAX61383.1"/>
    </source>
</evidence>
<keyword evidence="3" id="KW-0597">Phosphoprotein</keyword>
<dbReference type="STRING" id="634500.EbC_38520"/>
<dbReference type="EC" id="2.7.13.3" evidence="2"/>
<dbReference type="Gene3D" id="1.10.287.130">
    <property type="match status" value="1"/>
</dbReference>
<evidence type="ECO:0000256" key="1">
    <source>
        <dbReference type="ARBA" id="ARBA00000085"/>
    </source>
</evidence>
<dbReference type="AlphaFoldDB" id="D8MX26"/>
<dbReference type="GO" id="GO:0005524">
    <property type="term" value="F:ATP binding"/>
    <property type="evidence" value="ECO:0007669"/>
    <property type="project" value="UniProtKB-KW"/>
</dbReference>
<evidence type="ECO:0000256" key="7">
    <source>
        <dbReference type="ARBA" id="ARBA00022840"/>
    </source>
</evidence>
<protein>
    <recommendedName>
        <fullName evidence="2">histidine kinase</fullName>
        <ecNumber evidence="2">2.7.13.3</ecNumber>
    </recommendedName>
</protein>
<feature type="transmembrane region" description="Helical" evidence="9">
    <location>
        <begin position="201"/>
        <end position="221"/>
    </location>
</feature>
<dbReference type="EMBL" id="FP236843">
    <property type="protein sequence ID" value="CAX61383.1"/>
    <property type="molecule type" value="Genomic_DNA"/>
</dbReference>
<dbReference type="InterPro" id="IPR004358">
    <property type="entry name" value="Sig_transdc_His_kin-like_C"/>
</dbReference>
<evidence type="ECO:0000256" key="2">
    <source>
        <dbReference type="ARBA" id="ARBA00012438"/>
    </source>
</evidence>
<keyword evidence="9" id="KW-0472">Membrane</keyword>
<reference evidence="11 12" key="1">
    <citation type="journal article" date="2010" name="BMC Genomics">
        <title>Genome comparison of the epiphytic bacteria Erwinia billingiae and E. tasmaniensis with the pear pathogen E. pyrifoliae.</title>
        <authorList>
            <person name="Kube M."/>
            <person name="Migdoll A.M."/>
            <person name="Gehring I."/>
            <person name="Heitmann K."/>
            <person name="Mayer Y."/>
            <person name="Kuhl H."/>
            <person name="Knaust F."/>
            <person name="Geider K."/>
            <person name="Reinhardt R."/>
        </authorList>
    </citation>
    <scope>NUCLEOTIDE SEQUENCE [LARGE SCALE GENOMIC DNA]</scope>
    <source>
        <strain evidence="11 12">Eb661</strain>
    </source>
</reference>
<evidence type="ECO:0000256" key="6">
    <source>
        <dbReference type="ARBA" id="ARBA00022777"/>
    </source>
</evidence>
<keyword evidence="5" id="KW-0547">Nucleotide-binding</keyword>
<organism evidence="11 12">
    <name type="scientific">Erwinia billingiae (strain Eb661)</name>
    <dbReference type="NCBI Taxonomy" id="634500"/>
    <lineage>
        <taxon>Bacteria</taxon>
        <taxon>Pseudomonadati</taxon>
        <taxon>Pseudomonadota</taxon>
        <taxon>Gammaproteobacteria</taxon>
        <taxon>Enterobacterales</taxon>
        <taxon>Erwiniaceae</taxon>
        <taxon>Erwinia</taxon>
    </lineage>
</organism>
<dbReference type="PROSITE" id="PS50109">
    <property type="entry name" value="HIS_KIN"/>
    <property type="match status" value="1"/>
</dbReference>
<dbReference type="PANTHER" id="PTHR43065">
    <property type="entry name" value="SENSOR HISTIDINE KINASE"/>
    <property type="match status" value="1"/>
</dbReference>
<feature type="transmembrane region" description="Helical" evidence="9">
    <location>
        <begin position="30"/>
        <end position="50"/>
    </location>
</feature>
<keyword evidence="9" id="KW-0812">Transmembrane</keyword>
<gene>
    <name evidence="11" type="ordered locus">EbC_38520</name>
</gene>
<dbReference type="InterPro" id="IPR005467">
    <property type="entry name" value="His_kinase_dom"/>
</dbReference>
<dbReference type="GO" id="GO:0000155">
    <property type="term" value="F:phosphorelay sensor kinase activity"/>
    <property type="evidence" value="ECO:0007669"/>
    <property type="project" value="InterPro"/>
</dbReference>
<dbReference type="InterPro" id="IPR003661">
    <property type="entry name" value="HisK_dim/P_dom"/>
</dbReference>
<dbReference type="Pfam" id="PF02518">
    <property type="entry name" value="HATPase_c"/>
    <property type="match status" value="1"/>
</dbReference>
<dbReference type="SUPFAM" id="SSF47384">
    <property type="entry name" value="Homodimeric domain of signal transducing histidine kinase"/>
    <property type="match status" value="1"/>
</dbReference>
<dbReference type="SMART" id="SM00387">
    <property type="entry name" value="HATPase_c"/>
    <property type="match status" value="1"/>
</dbReference>
<evidence type="ECO:0000259" key="10">
    <source>
        <dbReference type="PROSITE" id="PS50109"/>
    </source>
</evidence>
<keyword evidence="7" id="KW-0067">ATP-binding</keyword>
<evidence type="ECO:0000256" key="8">
    <source>
        <dbReference type="ARBA" id="ARBA00023012"/>
    </source>
</evidence>
<dbReference type="SUPFAM" id="SSF55874">
    <property type="entry name" value="ATPase domain of HSP90 chaperone/DNA topoisomerase II/histidine kinase"/>
    <property type="match status" value="1"/>
</dbReference>
<name>D8MX26_ERWBE</name>
<keyword evidence="12" id="KW-1185">Reference proteome</keyword>
<comment type="catalytic activity">
    <reaction evidence="1">
        <text>ATP + protein L-histidine = ADP + protein N-phospho-L-histidine.</text>
        <dbReference type="EC" id="2.7.13.3"/>
    </reaction>
</comment>
<dbReference type="Proteomes" id="UP000008793">
    <property type="component" value="Chromosome"/>
</dbReference>
<evidence type="ECO:0000256" key="4">
    <source>
        <dbReference type="ARBA" id="ARBA00022679"/>
    </source>
</evidence>
<dbReference type="InterPro" id="IPR003594">
    <property type="entry name" value="HATPase_dom"/>
</dbReference>
<evidence type="ECO:0000256" key="5">
    <source>
        <dbReference type="ARBA" id="ARBA00022741"/>
    </source>
</evidence>
<keyword evidence="9" id="KW-1133">Transmembrane helix</keyword>
<dbReference type="eggNOG" id="COG4191">
    <property type="taxonomic scope" value="Bacteria"/>
</dbReference>
<sequence>MIPGDNTGYSAANVLIKDLLVTFPLIKRSLIIWLLLMVIPLMVVPGIQLYQQWKALNKAFQEVELQIAYRLTQNAAVLPLISPGSDAKALNHKFPQIVAIEPLPGGSSEEVRITLADNGRYWLNNPWQNVRELVDFRPVIAAALQQAEFSHLTLRWQENVLLTAGSGQSGGIWHWSTTFAQEIQPFELTADASANWAAVKIWPSLLLALLLSGLVLLLHQLQRQRQADRRAQFYQHSQLNALGEITAGMVHEINQPLTAIQTWLQGAQRLVAKGDLSLLPKALEGALSQTQRIALLLQRFRDHLEQREVKMEAVDVKRLWGHVEDLLAREIREGEIAVQRDFITPAPLVRADRLWLEQVLHNLLSNAVQAQSAQRKGWVRVHCRVDDRSVLITLTDGGKGFSEEGLKQALMPFYTTRAEGIGLGMTLAETLVLRMNGTIRLSNHEAGGACIHLRFQLWEKQ</sequence>
<dbReference type="InterPro" id="IPR036097">
    <property type="entry name" value="HisK_dim/P_sf"/>
</dbReference>
<keyword evidence="6" id="KW-0418">Kinase</keyword>
<proteinExistence type="predicted"/>
<keyword evidence="4 11" id="KW-0808">Transferase</keyword>
<feature type="domain" description="Histidine kinase" evidence="10">
    <location>
        <begin position="248"/>
        <end position="459"/>
    </location>
</feature>
<evidence type="ECO:0000256" key="9">
    <source>
        <dbReference type="SAM" id="Phobius"/>
    </source>
</evidence>